<feature type="compositionally biased region" description="Low complexity" evidence="1">
    <location>
        <begin position="261"/>
        <end position="271"/>
    </location>
</feature>
<sequence length="315" mass="34818">MAGTPSEGRRKTRSGMEYSPFATAIALHIPGVRLTQLLRRRDEGPDSDTDSLNESDDGLDDELEAEPQPHAPRPSATPATAPPPPPPPNNVHPRSVIRIARAPPPLKKTTKATLEQVKARRLLKKHAKDRAARSVDRERCRINAGSRLKGITRLRLRQTAPALQLNLNLGDYVAPVAASGWQAVRQTETDTRHTPVIDADHHILLVLGGEPPNEAAWSSVATDAADQLQAAAIEIYTEPKWRRKAGLGEDVPRRGSHAAKHAGAAMGGRQRYPAEPRARRTEPRHIRRPLWAQVPPTHRRLDEPLSYGNFDYHKT</sequence>
<name>A0AAD6S8T4_9AGAR</name>
<proteinExistence type="predicted"/>
<feature type="compositionally biased region" description="Acidic residues" evidence="1">
    <location>
        <begin position="45"/>
        <end position="65"/>
    </location>
</feature>
<protein>
    <submittedName>
        <fullName evidence="2">Uncharacterized protein</fullName>
    </submittedName>
</protein>
<evidence type="ECO:0000313" key="3">
    <source>
        <dbReference type="Proteomes" id="UP001218188"/>
    </source>
</evidence>
<feature type="region of interest" description="Disordered" evidence="1">
    <location>
        <begin position="37"/>
        <end position="94"/>
    </location>
</feature>
<organism evidence="2 3">
    <name type="scientific">Mycena alexandri</name>
    <dbReference type="NCBI Taxonomy" id="1745969"/>
    <lineage>
        <taxon>Eukaryota</taxon>
        <taxon>Fungi</taxon>
        <taxon>Dikarya</taxon>
        <taxon>Basidiomycota</taxon>
        <taxon>Agaricomycotina</taxon>
        <taxon>Agaricomycetes</taxon>
        <taxon>Agaricomycetidae</taxon>
        <taxon>Agaricales</taxon>
        <taxon>Marasmiineae</taxon>
        <taxon>Mycenaceae</taxon>
        <taxon>Mycena</taxon>
    </lineage>
</organism>
<dbReference type="Proteomes" id="UP001218188">
    <property type="component" value="Unassembled WGS sequence"/>
</dbReference>
<dbReference type="AlphaFoldDB" id="A0AAD6S8T4"/>
<feature type="compositionally biased region" description="Basic and acidic residues" evidence="1">
    <location>
        <begin position="272"/>
        <end position="282"/>
    </location>
</feature>
<dbReference type="EMBL" id="JARJCM010000189">
    <property type="protein sequence ID" value="KAJ7023344.1"/>
    <property type="molecule type" value="Genomic_DNA"/>
</dbReference>
<evidence type="ECO:0000256" key="1">
    <source>
        <dbReference type="SAM" id="MobiDB-lite"/>
    </source>
</evidence>
<reference evidence="2" key="1">
    <citation type="submission" date="2023-03" db="EMBL/GenBank/DDBJ databases">
        <title>Massive genome expansion in bonnet fungi (Mycena s.s.) driven by repeated elements and novel gene families across ecological guilds.</title>
        <authorList>
            <consortium name="Lawrence Berkeley National Laboratory"/>
            <person name="Harder C.B."/>
            <person name="Miyauchi S."/>
            <person name="Viragh M."/>
            <person name="Kuo A."/>
            <person name="Thoen E."/>
            <person name="Andreopoulos B."/>
            <person name="Lu D."/>
            <person name="Skrede I."/>
            <person name="Drula E."/>
            <person name="Henrissat B."/>
            <person name="Morin E."/>
            <person name="Kohler A."/>
            <person name="Barry K."/>
            <person name="LaButti K."/>
            <person name="Morin E."/>
            <person name="Salamov A."/>
            <person name="Lipzen A."/>
            <person name="Mereny Z."/>
            <person name="Hegedus B."/>
            <person name="Baldrian P."/>
            <person name="Stursova M."/>
            <person name="Weitz H."/>
            <person name="Taylor A."/>
            <person name="Grigoriev I.V."/>
            <person name="Nagy L.G."/>
            <person name="Martin F."/>
            <person name="Kauserud H."/>
        </authorList>
    </citation>
    <scope>NUCLEOTIDE SEQUENCE</scope>
    <source>
        <strain evidence="2">CBHHK200</strain>
    </source>
</reference>
<gene>
    <name evidence="2" type="ORF">C8F04DRAFT_1271406</name>
</gene>
<accession>A0AAD6S8T4</accession>
<keyword evidence="3" id="KW-1185">Reference proteome</keyword>
<comment type="caution">
    <text evidence="2">The sequence shown here is derived from an EMBL/GenBank/DDBJ whole genome shotgun (WGS) entry which is preliminary data.</text>
</comment>
<feature type="compositionally biased region" description="Pro residues" evidence="1">
    <location>
        <begin position="80"/>
        <end position="90"/>
    </location>
</feature>
<feature type="region of interest" description="Disordered" evidence="1">
    <location>
        <begin position="247"/>
        <end position="282"/>
    </location>
</feature>
<evidence type="ECO:0000313" key="2">
    <source>
        <dbReference type="EMBL" id="KAJ7023344.1"/>
    </source>
</evidence>